<dbReference type="AlphaFoldDB" id="A0A3A4BPL2"/>
<dbReference type="OrthoDB" id="3616874at2"/>
<evidence type="ECO:0000256" key="3">
    <source>
        <dbReference type="ARBA" id="ARBA00022691"/>
    </source>
</evidence>
<keyword evidence="8" id="KW-1185">Reference proteome</keyword>
<keyword evidence="4 5" id="KW-0694">RNA-binding</keyword>
<evidence type="ECO:0000256" key="4">
    <source>
        <dbReference type="ARBA" id="ARBA00022884"/>
    </source>
</evidence>
<organism evidence="7 8">
    <name type="scientific">Bailinhaonella thermotolerans</name>
    <dbReference type="NCBI Taxonomy" id="1070861"/>
    <lineage>
        <taxon>Bacteria</taxon>
        <taxon>Bacillati</taxon>
        <taxon>Actinomycetota</taxon>
        <taxon>Actinomycetes</taxon>
        <taxon>Streptosporangiales</taxon>
        <taxon>Streptosporangiaceae</taxon>
        <taxon>Bailinhaonella</taxon>
    </lineage>
</organism>
<name>A0A3A4BPL2_9ACTN</name>
<proteinExistence type="inferred from homology"/>
<feature type="binding site" evidence="5">
    <location>
        <position position="98"/>
    </location>
    <ligand>
        <name>S-adenosyl-L-methionine</name>
        <dbReference type="ChEBI" id="CHEBI:59789"/>
    </ligand>
</feature>
<dbReference type="EMBL" id="QZEY01000003">
    <property type="protein sequence ID" value="RJL33086.1"/>
    <property type="molecule type" value="Genomic_DNA"/>
</dbReference>
<dbReference type="InterPro" id="IPR029063">
    <property type="entry name" value="SAM-dependent_MTases_sf"/>
</dbReference>
<dbReference type="Proteomes" id="UP000265768">
    <property type="component" value="Unassembled WGS sequence"/>
</dbReference>
<reference evidence="7 8" key="1">
    <citation type="submission" date="2018-09" db="EMBL/GenBank/DDBJ databases">
        <title>YIM 75507 draft genome.</title>
        <authorList>
            <person name="Tang S."/>
            <person name="Feng Y."/>
        </authorList>
    </citation>
    <scope>NUCLEOTIDE SEQUENCE [LARGE SCALE GENOMIC DNA]</scope>
    <source>
        <strain evidence="7 8">YIM 75507</strain>
    </source>
</reference>
<dbReference type="Gene3D" id="1.10.8.100">
    <property type="entry name" value="Ribosomal RNA adenine dimethylase-like, domain 2"/>
    <property type="match status" value="1"/>
</dbReference>
<keyword evidence="2 5" id="KW-0808">Transferase</keyword>
<evidence type="ECO:0000313" key="7">
    <source>
        <dbReference type="EMBL" id="RJL33086.1"/>
    </source>
</evidence>
<dbReference type="RefSeq" id="WP_119926045.1">
    <property type="nucleotide sequence ID" value="NZ_QZEY01000003.1"/>
</dbReference>
<dbReference type="SMART" id="SM00650">
    <property type="entry name" value="rADc"/>
    <property type="match status" value="1"/>
</dbReference>
<dbReference type="PROSITE" id="PS51689">
    <property type="entry name" value="SAM_RNA_A_N6_MT"/>
    <property type="match status" value="1"/>
</dbReference>
<evidence type="ECO:0000259" key="6">
    <source>
        <dbReference type="SMART" id="SM00650"/>
    </source>
</evidence>
<comment type="caution">
    <text evidence="7">The sequence shown here is derived from an EMBL/GenBank/DDBJ whole genome shotgun (WGS) entry which is preliminary data.</text>
</comment>
<dbReference type="GO" id="GO:0000179">
    <property type="term" value="F:rRNA (adenine-N6,N6-)-dimethyltransferase activity"/>
    <property type="evidence" value="ECO:0007669"/>
    <property type="project" value="UniProtKB-UniRule"/>
</dbReference>
<feature type="binding site" evidence="5">
    <location>
        <position position="36"/>
    </location>
    <ligand>
        <name>S-adenosyl-L-methionine</name>
        <dbReference type="ChEBI" id="CHEBI:59789"/>
    </ligand>
</feature>
<dbReference type="InterPro" id="IPR023165">
    <property type="entry name" value="rRNA_Ade_diMease-like_C"/>
</dbReference>
<dbReference type="PANTHER" id="PTHR11727">
    <property type="entry name" value="DIMETHYLADENOSINE TRANSFERASE"/>
    <property type="match status" value="1"/>
</dbReference>
<feature type="binding site" evidence="5">
    <location>
        <position position="82"/>
    </location>
    <ligand>
        <name>S-adenosyl-L-methionine</name>
        <dbReference type="ChEBI" id="CHEBI:59789"/>
    </ligand>
</feature>
<dbReference type="GO" id="GO:0003723">
    <property type="term" value="F:RNA binding"/>
    <property type="evidence" value="ECO:0007669"/>
    <property type="project" value="UniProtKB-UniRule"/>
</dbReference>
<gene>
    <name evidence="7" type="primary">erm</name>
    <name evidence="7" type="ORF">D5H75_09500</name>
</gene>
<keyword evidence="1 5" id="KW-0489">Methyltransferase</keyword>
<dbReference type="InterPro" id="IPR001737">
    <property type="entry name" value="KsgA/Erm"/>
</dbReference>
<protein>
    <submittedName>
        <fullName evidence="7">ErmE/ErmH/ErmO/ErmR family 23S rRNA (Adenine(2058)-N(6))-methyltransferase</fullName>
    </submittedName>
</protein>
<dbReference type="CDD" id="cd02440">
    <property type="entry name" value="AdoMet_MTases"/>
    <property type="match status" value="1"/>
</dbReference>
<dbReference type="GO" id="GO:0005829">
    <property type="term" value="C:cytosol"/>
    <property type="evidence" value="ECO:0007669"/>
    <property type="project" value="TreeGrafter"/>
</dbReference>
<evidence type="ECO:0000313" key="8">
    <source>
        <dbReference type="Proteomes" id="UP000265768"/>
    </source>
</evidence>
<dbReference type="NCBIfam" id="NF000337">
    <property type="entry name" value="erm_SHROVE"/>
    <property type="match status" value="1"/>
</dbReference>
<dbReference type="NCBIfam" id="NF000499">
    <property type="entry name" value="Erm23S_rRNA_broad"/>
    <property type="match status" value="1"/>
</dbReference>
<dbReference type="PROSITE" id="PS01131">
    <property type="entry name" value="RRNA_A_DIMETH"/>
    <property type="match status" value="1"/>
</dbReference>
<feature type="binding site" evidence="5">
    <location>
        <position position="9"/>
    </location>
    <ligand>
        <name>S-adenosyl-L-methionine</name>
        <dbReference type="ChEBI" id="CHEBI:59789"/>
    </ligand>
</feature>
<dbReference type="InterPro" id="IPR020598">
    <property type="entry name" value="rRNA_Ade_methylase_Trfase_N"/>
</dbReference>
<evidence type="ECO:0000256" key="5">
    <source>
        <dbReference type="PROSITE-ProRule" id="PRU01026"/>
    </source>
</evidence>
<dbReference type="PANTHER" id="PTHR11727:SF7">
    <property type="entry name" value="DIMETHYLADENOSINE TRANSFERASE-RELATED"/>
    <property type="match status" value="1"/>
</dbReference>
<comment type="similarity">
    <text evidence="5">Belongs to the class I-like SAM-binding methyltransferase superfamily. rRNA adenine N(6)-methyltransferase family.</text>
</comment>
<keyword evidence="3 5" id="KW-0949">S-adenosyl-L-methionine</keyword>
<feature type="binding site" evidence="5">
    <location>
        <position position="57"/>
    </location>
    <ligand>
        <name>S-adenosyl-L-methionine</name>
        <dbReference type="ChEBI" id="CHEBI:59789"/>
    </ligand>
</feature>
<evidence type="ECO:0000256" key="1">
    <source>
        <dbReference type="ARBA" id="ARBA00022603"/>
    </source>
</evidence>
<accession>A0A3A4BPL2</accession>
<feature type="binding site" evidence="5">
    <location>
        <position position="11"/>
    </location>
    <ligand>
        <name>S-adenosyl-L-methionine</name>
        <dbReference type="ChEBI" id="CHEBI:59789"/>
    </ligand>
</feature>
<dbReference type="SUPFAM" id="SSF53335">
    <property type="entry name" value="S-adenosyl-L-methionine-dependent methyltransferases"/>
    <property type="match status" value="1"/>
</dbReference>
<dbReference type="InterPro" id="IPR020596">
    <property type="entry name" value="rRNA_Ade_Mease_Trfase_CS"/>
</dbReference>
<sequence length="252" mass="27829">MNRRSLSQNFLNDRRTIHHLVRVAAPAPTGLVVEVGAGDGRVTAVLAARAGRVVAHELDPALAVRLRERFRGHPNVRTVQGDFLRSRPPREPFAVVGNIPYASTSAIVRWCLAARSMTSATLITQAEYARKRTGAYGRWTKVTVESWPLFSWRTAGRVSRHLFTPVPRVDSAILRLDRRAAPLLPASGMAAYLRLVALGFTGRGGSLHASLRELHPRPALDLAFRRAGVPRNALVAHVHPDQWITLHRSLHG</sequence>
<feature type="domain" description="Ribosomal RNA adenine methylase transferase N-terminal" evidence="6">
    <location>
        <begin position="16"/>
        <end position="180"/>
    </location>
</feature>
<evidence type="ECO:0000256" key="2">
    <source>
        <dbReference type="ARBA" id="ARBA00022679"/>
    </source>
</evidence>
<dbReference type="Gene3D" id="3.40.50.150">
    <property type="entry name" value="Vaccinia Virus protein VP39"/>
    <property type="match status" value="1"/>
</dbReference>
<dbReference type="Pfam" id="PF00398">
    <property type="entry name" value="RrnaAD"/>
    <property type="match status" value="1"/>
</dbReference>